<keyword evidence="3" id="KW-1185">Reference proteome</keyword>
<protein>
    <submittedName>
        <fullName evidence="2">Outer membrane protein transport protein (OMPP1/FadL/TodX)</fullName>
    </submittedName>
</protein>
<accession>A0A0M6YN30</accession>
<feature type="signal peptide" evidence="1">
    <location>
        <begin position="1"/>
        <end position="20"/>
    </location>
</feature>
<organism evidence="2 3">
    <name type="scientific">Jannaschia donghaensis</name>
    <dbReference type="NCBI Taxonomy" id="420998"/>
    <lineage>
        <taxon>Bacteria</taxon>
        <taxon>Pseudomonadati</taxon>
        <taxon>Pseudomonadota</taxon>
        <taxon>Alphaproteobacteria</taxon>
        <taxon>Rhodobacterales</taxon>
        <taxon>Roseobacteraceae</taxon>
        <taxon>Jannaschia</taxon>
    </lineage>
</organism>
<dbReference type="RefSeq" id="WP_055086698.1">
    <property type="nucleotide sequence ID" value="NZ_CXSU01000012.1"/>
</dbReference>
<dbReference type="OrthoDB" id="6679728at2"/>
<dbReference type="SUPFAM" id="SSF56935">
    <property type="entry name" value="Porins"/>
    <property type="match status" value="1"/>
</dbReference>
<reference evidence="2 3" key="1">
    <citation type="submission" date="2015-07" db="EMBL/GenBank/DDBJ databases">
        <authorList>
            <person name="Noorani M."/>
        </authorList>
    </citation>
    <scope>NUCLEOTIDE SEQUENCE [LARGE SCALE GENOMIC DNA]</scope>
    <source>
        <strain evidence="2 3">CECT 7802</strain>
    </source>
</reference>
<dbReference type="Gene3D" id="2.40.160.60">
    <property type="entry name" value="Outer membrane protein transport protein (OMPP1/FadL/TodX)"/>
    <property type="match status" value="1"/>
</dbReference>
<name>A0A0M6YN30_9RHOB</name>
<proteinExistence type="predicted"/>
<dbReference type="AlphaFoldDB" id="A0A0M6YN30"/>
<dbReference type="STRING" id="420998.JDO7802_02964"/>
<evidence type="ECO:0000256" key="1">
    <source>
        <dbReference type="SAM" id="SignalP"/>
    </source>
</evidence>
<dbReference type="EMBL" id="CXSU01000012">
    <property type="protein sequence ID" value="CTQ50933.1"/>
    <property type="molecule type" value="Genomic_DNA"/>
</dbReference>
<evidence type="ECO:0000313" key="2">
    <source>
        <dbReference type="EMBL" id="CTQ50933.1"/>
    </source>
</evidence>
<sequence>MNRFTLAVVATIAGAATATAGGLDRSGQGIDILFEEGTLAELSLGFVNPSVSGVDEMPGYLTGAGTPGGNPNFGNGTGNVADSFATGSLAVKQQINERVSFALILDEPYGSDVSYARTGDLVASALPTANPLSAIPVEGSALGGTRAIVDSFAVTALGRYEFGNGFSAHGGLRYQEIEADVSLGGLAYGGLNGYRGEFEADGAFGYVVGVAYERPEIALRVALTYNSKIDHELRTTETLSGQAVTAGTSTTDVRAPESLNLDFQSGVAPKTLVFGSIRYAKYEDLIVSPAFFDLAVNSGELVTGPGGGLVNAPTDGDSLTSVENSIDVEIGVGRQLTDRLAGSVALGWSSSGDDSLVSPLAPTNGSTSIALGASYQVTDAVKLSGGVRYTRLRDADPETGTPDVARASFTDNDVVAVGLKIGYSF</sequence>
<dbReference type="Proteomes" id="UP000049222">
    <property type="component" value="Unassembled WGS sequence"/>
</dbReference>
<evidence type="ECO:0000313" key="3">
    <source>
        <dbReference type="Proteomes" id="UP000049222"/>
    </source>
</evidence>
<gene>
    <name evidence="2" type="ORF">JDO7802_02964</name>
</gene>
<feature type="chain" id="PRO_5005808078" evidence="1">
    <location>
        <begin position="21"/>
        <end position="425"/>
    </location>
</feature>
<keyword evidence="1" id="KW-0732">Signal</keyword>